<evidence type="ECO:0000256" key="1">
    <source>
        <dbReference type="ARBA" id="ARBA00023015"/>
    </source>
</evidence>
<dbReference type="AlphaFoldDB" id="A0A1L9T6G2"/>
<keyword evidence="3" id="KW-0804">Transcription</keyword>
<dbReference type="STRING" id="1036612.A0A1L9T6G2"/>
<dbReference type="GO" id="GO:0008270">
    <property type="term" value="F:zinc ion binding"/>
    <property type="evidence" value="ECO:0007669"/>
    <property type="project" value="InterPro"/>
</dbReference>
<dbReference type="Gene3D" id="4.10.240.10">
    <property type="entry name" value="Zn(2)-C6 fungal-type DNA-binding domain"/>
    <property type="match status" value="1"/>
</dbReference>
<sequence>MATRRSHKKSRNGCEQCKRRRIKCDEDNPCKNCSRRGMECTFDSRGSLTPTDRPNETGILFDLRDRMLASESHAHAQQPDEAVDPFRFFNERIERGAFFPQEWTGQDFELMHHYTLYTCKTIARRPSIQETWQEAIPKIAYSYEFLMHGILAFSALHLAYLKPERYSYYLASSGFHMTLGLRSFRRILLSPTNDNCCALFAFCSFIMVYISASPTEPAEPDLGDGLDSIIELLGLCRGTLVLVPYLERIQTTSLKPLFLSEFYADVSSPTRSGYQFDGLEEHLAHLHQLIQSNISDSVLKESYIRALDRLKASFETIRCFESSLEIGLLYIWPLSIDELFFNQLKQRHPVALVFLATYSVQLRAFSDYWFVGQQGSAWLSRISAVLPSEFHELLRWPRLYSSQDPIA</sequence>
<dbReference type="GO" id="GO:0001228">
    <property type="term" value="F:DNA-binding transcription activator activity, RNA polymerase II-specific"/>
    <property type="evidence" value="ECO:0007669"/>
    <property type="project" value="TreeGrafter"/>
</dbReference>
<dbReference type="VEuPathDB" id="FungiDB:ASPSYDRAFT_60767"/>
<keyword evidence="1" id="KW-0805">Transcription regulation</keyword>
<evidence type="ECO:0000256" key="2">
    <source>
        <dbReference type="ARBA" id="ARBA00023125"/>
    </source>
</evidence>
<dbReference type="Pfam" id="PF00172">
    <property type="entry name" value="Zn_clus"/>
    <property type="match status" value="1"/>
</dbReference>
<keyword evidence="2" id="KW-0238">DNA-binding</keyword>
<reference evidence="7" key="1">
    <citation type="journal article" date="2017" name="Genome Biol.">
        <title>Comparative genomics reveals high biological diversity and specific adaptations in the industrially and medically important fungal genus Aspergillus.</title>
        <authorList>
            <person name="de Vries R.P."/>
            <person name="Riley R."/>
            <person name="Wiebenga A."/>
            <person name="Aguilar-Osorio G."/>
            <person name="Amillis S."/>
            <person name="Uchima C.A."/>
            <person name="Anderluh G."/>
            <person name="Asadollahi M."/>
            <person name="Askin M."/>
            <person name="Barry K."/>
            <person name="Battaglia E."/>
            <person name="Bayram O."/>
            <person name="Benocci T."/>
            <person name="Braus-Stromeyer S.A."/>
            <person name="Caldana C."/>
            <person name="Canovas D."/>
            <person name="Cerqueira G.C."/>
            <person name="Chen F."/>
            <person name="Chen W."/>
            <person name="Choi C."/>
            <person name="Clum A."/>
            <person name="Dos Santos R.A."/>
            <person name="Damasio A.R."/>
            <person name="Diallinas G."/>
            <person name="Emri T."/>
            <person name="Fekete E."/>
            <person name="Flipphi M."/>
            <person name="Freyberg S."/>
            <person name="Gallo A."/>
            <person name="Gournas C."/>
            <person name="Habgood R."/>
            <person name="Hainaut M."/>
            <person name="Harispe M.L."/>
            <person name="Henrissat B."/>
            <person name="Hilden K.S."/>
            <person name="Hope R."/>
            <person name="Hossain A."/>
            <person name="Karabika E."/>
            <person name="Karaffa L."/>
            <person name="Karanyi Z."/>
            <person name="Krasevec N."/>
            <person name="Kuo A."/>
            <person name="Kusch H."/>
            <person name="LaButti K."/>
            <person name="Lagendijk E.L."/>
            <person name="Lapidus A."/>
            <person name="Levasseur A."/>
            <person name="Lindquist E."/>
            <person name="Lipzen A."/>
            <person name="Logrieco A.F."/>
            <person name="MacCabe A."/>
            <person name="Maekelae M.R."/>
            <person name="Malavazi I."/>
            <person name="Melin P."/>
            <person name="Meyer V."/>
            <person name="Mielnichuk N."/>
            <person name="Miskei M."/>
            <person name="Molnar A.P."/>
            <person name="Mule G."/>
            <person name="Ngan C.Y."/>
            <person name="Orejas M."/>
            <person name="Orosz E."/>
            <person name="Ouedraogo J.P."/>
            <person name="Overkamp K.M."/>
            <person name="Park H.-S."/>
            <person name="Perrone G."/>
            <person name="Piumi F."/>
            <person name="Punt P.J."/>
            <person name="Ram A.F."/>
            <person name="Ramon A."/>
            <person name="Rauscher S."/>
            <person name="Record E."/>
            <person name="Riano-Pachon D.M."/>
            <person name="Robert V."/>
            <person name="Roehrig J."/>
            <person name="Ruller R."/>
            <person name="Salamov A."/>
            <person name="Salih N.S."/>
            <person name="Samson R.A."/>
            <person name="Sandor E."/>
            <person name="Sanguinetti M."/>
            <person name="Schuetze T."/>
            <person name="Sepcic K."/>
            <person name="Shelest E."/>
            <person name="Sherlock G."/>
            <person name="Sophianopoulou V."/>
            <person name="Squina F.M."/>
            <person name="Sun H."/>
            <person name="Susca A."/>
            <person name="Todd R.B."/>
            <person name="Tsang A."/>
            <person name="Unkles S.E."/>
            <person name="van de Wiele N."/>
            <person name="van Rossen-Uffink D."/>
            <person name="Oliveira J.V."/>
            <person name="Vesth T.C."/>
            <person name="Visser J."/>
            <person name="Yu J.-H."/>
            <person name="Zhou M."/>
            <person name="Andersen M.R."/>
            <person name="Archer D.B."/>
            <person name="Baker S.E."/>
            <person name="Benoit I."/>
            <person name="Brakhage A.A."/>
            <person name="Braus G.H."/>
            <person name="Fischer R."/>
            <person name="Frisvad J.C."/>
            <person name="Goldman G.H."/>
            <person name="Houbraken J."/>
            <person name="Oakley B."/>
            <person name="Pocsi I."/>
            <person name="Scazzocchio C."/>
            <person name="Seiboth B."/>
            <person name="vanKuyk P.A."/>
            <person name="Wortman J."/>
            <person name="Dyer P.S."/>
            <person name="Grigoriev I.V."/>
        </authorList>
    </citation>
    <scope>NUCLEOTIDE SEQUENCE [LARGE SCALE GENOMIC DNA]</scope>
    <source>
        <strain evidence="7">CBS 593.65</strain>
    </source>
</reference>
<dbReference type="Proteomes" id="UP000184356">
    <property type="component" value="Unassembled WGS sequence"/>
</dbReference>
<evidence type="ECO:0000259" key="5">
    <source>
        <dbReference type="PROSITE" id="PS50048"/>
    </source>
</evidence>
<evidence type="ECO:0000256" key="3">
    <source>
        <dbReference type="ARBA" id="ARBA00023163"/>
    </source>
</evidence>
<dbReference type="PROSITE" id="PS00463">
    <property type="entry name" value="ZN2_CY6_FUNGAL_1"/>
    <property type="match status" value="1"/>
</dbReference>
<dbReference type="InterPro" id="IPR021858">
    <property type="entry name" value="Fun_TF"/>
</dbReference>
<dbReference type="PANTHER" id="PTHR47784:SF5">
    <property type="entry name" value="STEROL UPTAKE CONTROL PROTEIN 2"/>
    <property type="match status" value="1"/>
</dbReference>
<dbReference type="EMBL" id="KV878593">
    <property type="protein sequence ID" value="OJJ54997.1"/>
    <property type="molecule type" value="Genomic_DNA"/>
</dbReference>
<dbReference type="GeneID" id="63765971"/>
<dbReference type="PROSITE" id="PS50048">
    <property type="entry name" value="ZN2_CY6_FUNGAL_2"/>
    <property type="match status" value="1"/>
</dbReference>
<dbReference type="Pfam" id="PF11951">
    <property type="entry name" value="Fungal_trans_2"/>
    <property type="match status" value="1"/>
</dbReference>
<keyword evidence="7" id="KW-1185">Reference proteome</keyword>
<dbReference type="SUPFAM" id="SSF57701">
    <property type="entry name" value="Zn2/Cys6 DNA-binding domain"/>
    <property type="match status" value="1"/>
</dbReference>
<protein>
    <recommendedName>
        <fullName evidence="5">Zn(2)-C6 fungal-type domain-containing protein</fullName>
    </recommendedName>
</protein>
<gene>
    <name evidence="6" type="ORF">ASPSYDRAFT_60767</name>
</gene>
<evidence type="ECO:0000313" key="7">
    <source>
        <dbReference type="Proteomes" id="UP000184356"/>
    </source>
</evidence>
<name>A0A1L9T6G2_9EURO</name>
<organism evidence="6 7">
    <name type="scientific">Aspergillus sydowii CBS 593.65</name>
    <dbReference type="NCBI Taxonomy" id="1036612"/>
    <lineage>
        <taxon>Eukaryota</taxon>
        <taxon>Fungi</taxon>
        <taxon>Dikarya</taxon>
        <taxon>Ascomycota</taxon>
        <taxon>Pezizomycotina</taxon>
        <taxon>Eurotiomycetes</taxon>
        <taxon>Eurotiomycetidae</taxon>
        <taxon>Eurotiales</taxon>
        <taxon>Aspergillaceae</taxon>
        <taxon>Aspergillus</taxon>
        <taxon>Aspergillus subgen. Nidulantes</taxon>
    </lineage>
</organism>
<dbReference type="SMART" id="SM00066">
    <property type="entry name" value="GAL4"/>
    <property type="match status" value="1"/>
</dbReference>
<evidence type="ECO:0000313" key="6">
    <source>
        <dbReference type="EMBL" id="OJJ54997.1"/>
    </source>
</evidence>
<dbReference type="InterPro" id="IPR036864">
    <property type="entry name" value="Zn2-C6_fun-type_DNA-bd_sf"/>
</dbReference>
<dbReference type="CDD" id="cd00067">
    <property type="entry name" value="GAL4"/>
    <property type="match status" value="1"/>
</dbReference>
<dbReference type="InterPro" id="IPR053157">
    <property type="entry name" value="Sterol_Uptake_Regulator"/>
</dbReference>
<dbReference type="OrthoDB" id="5350673at2759"/>
<dbReference type="GO" id="GO:0003677">
    <property type="term" value="F:DNA binding"/>
    <property type="evidence" value="ECO:0007669"/>
    <property type="project" value="UniProtKB-KW"/>
</dbReference>
<keyword evidence="4" id="KW-0539">Nucleus</keyword>
<dbReference type="InterPro" id="IPR001138">
    <property type="entry name" value="Zn2Cys6_DnaBD"/>
</dbReference>
<proteinExistence type="predicted"/>
<dbReference type="PANTHER" id="PTHR47784">
    <property type="entry name" value="STEROL UPTAKE CONTROL PROTEIN 2"/>
    <property type="match status" value="1"/>
</dbReference>
<feature type="domain" description="Zn(2)-C6 fungal-type" evidence="5">
    <location>
        <begin position="13"/>
        <end position="42"/>
    </location>
</feature>
<accession>A0A1L9T6G2</accession>
<evidence type="ECO:0000256" key="4">
    <source>
        <dbReference type="ARBA" id="ARBA00023242"/>
    </source>
</evidence>
<dbReference type="RefSeq" id="XP_040698803.1">
    <property type="nucleotide sequence ID" value="XM_040849898.1"/>
</dbReference>